<sequence>MEAPDKIIAKISSWTAKKLSYAERVQLVQTVLFDIQAFWAQLYIIPTKILKLIEGYCRKLCVYGTKRLLPRHAGTSLISEGKLWIK</sequence>
<dbReference type="AlphaFoldDB" id="A0A9J5ZQA7"/>
<evidence type="ECO:0000313" key="2">
    <source>
        <dbReference type="Proteomes" id="UP000824120"/>
    </source>
</evidence>
<dbReference type="Proteomes" id="UP000824120">
    <property type="component" value="Chromosome 3"/>
</dbReference>
<dbReference type="EMBL" id="JACXVP010000003">
    <property type="protein sequence ID" value="KAG5614385.1"/>
    <property type="molecule type" value="Genomic_DNA"/>
</dbReference>
<gene>
    <name evidence="1" type="ORF">H5410_014209</name>
</gene>
<evidence type="ECO:0000313" key="1">
    <source>
        <dbReference type="EMBL" id="KAG5614385.1"/>
    </source>
</evidence>
<accession>A0A9J5ZQA7</accession>
<protein>
    <recommendedName>
        <fullName evidence="3">Reverse transcriptase</fullName>
    </recommendedName>
</protein>
<name>A0A9J5ZQA7_SOLCO</name>
<proteinExistence type="predicted"/>
<dbReference type="PANTHER" id="PTHR33116:SF66">
    <property type="entry name" value="REVERSE TRANSCRIPTASE ZINC-BINDING DOMAIN-CONTAINING PROTEIN"/>
    <property type="match status" value="1"/>
</dbReference>
<keyword evidence="2" id="KW-1185">Reference proteome</keyword>
<evidence type="ECO:0008006" key="3">
    <source>
        <dbReference type="Google" id="ProtNLM"/>
    </source>
</evidence>
<comment type="caution">
    <text evidence="1">The sequence shown here is derived from an EMBL/GenBank/DDBJ whole genome shotgun (WGS) entry which is preliminary data.</text>
</comment>
<organism evidence="1 2">
    <name type="scientific">Solanum commersonii</name>
    <name type="common">Commerson's wild potato</name>
    <name type="synonym">Commerson's nightshade</name>
    <dbReference type="NCBI Taxonomy" id="4109"/>
    <lineage>
        <taxon>Eukaryota</taxon>
        <taxon>Viridiplantae</taxon>
        <taxon>Streptophyta</taxon>
        <taxon>Embryophyta</taxon>
        <taxon>Tracheophyta</taxon>
        <taxon>Spermatophyta</taxon>
        <taxon>Magnoliopsida</taxon>
        <taxon>eudicotyledons</taxon>
        <taxon>Gunneridae</taxon>
        <taxon>Pentapetalae</taxon>
        <taxon>asterids</taxon>
        <taxon>lamiids</taxon>
        <taxon>Solanales</taxon>
        <taxon>Solanaceae</taxon>
        <taxon>Solanoideae</taxon>
        <taxon>Solaneae</taxon>
        <taxon>Solanum</taxon>
    </lineage>
</organism>
<reference evidence="1 2" key="1">
    <citation type="submission" date="2020-09" db="EMBL/GenBank/DDBJ databases">
        <title>De no assembly of potato wild relative species, Solanum commersonii.</title>
        <authorList>
            <person name="Cho K."/>
        </authorList>
    </citation>
    <scope>NUCLEOTIDE SEQUENCE [LARGE SCALE GENOMIC DNA]</scope>
    <source>
        <strain evidence="1">LZ3.2</strain>
        <tissue evidence="1">Leaf</tissue>
    </source>
</reference>
<dbReference type="PANTHER" id="PTHR33116">
    <property type="entry name" value="REVERSE TRANSCRIPTASE ZINC-BINDING DOMAIN-CONTAINING PROTEIN-RELATED-RELATED"/>
    <property type="match status" value="1"/>
</dbReference>
<dbReference type="OrthoDB" id="1744748at2759"/>